<dbReference type="CDD" id="cd20305">
    <property type="entry name" value="cupin_OxDC_C"/>
    <property type="match status" value="1"/>
</dbReference>
<feature type="binding site" evidence="3">
    <location>
        <position position="226"/>
    </location>
    <ligand>
        <name>Mn(2+)</name>
        <dbReference type="ChEBI" id="CHEBI:29035"/>
        <label>1</label>
    </ligand>
</feature>
<dbReference type="NCBIfam" id="TIGR03404">
    <property type="entry name" value="bicupin_oxalic"/>
    <property type="match status" value="1"/>
</dbReference>
<keyword evidence="6" id="KW-1185">Reference proteome</keyword>
<sequence length="521" mass="57266">MLVFALVKMRKTDHGYIQQCFRGSNLIKGSSRTEISTSSSYSPVPLKIRKCLPAYPCSMSLLPFAIAGLVRASPIHDEQVREVLAGRDSSLRPLTLGRREAAGVQTRHLRPMEVMLKRDSITPPDVGQIANFDGQDPEPIRGDAGATFLSNSNHEIDAQNPDNVAAPTTDAGTVPNLKWSMSLSHTRLLKGGWVREQAITDLPPSKDIAAAELRLAPNAYRELHWHRVAEWGYILNGTGRISAIDDSGRSYIADIHGPTNGTDPDIYYFPPDVPHSIQALDEGLEILLIFSDGNFDATGTTFMLSDWLARTPLEIVVQNFGVNVSVLANIPQKDPYILESTVPPPPFGHAQDQAIQDPLGTVPSPYVFHLSDQEKKVAPGGWVKIQDSVTNFGVSSLIASALVYIEPNGMRELHWHTNDEWLYIISGTGRATAFAGSSSSRTFDFQPGDTAVFPTSYGHYMKNTSPTEPLIFLELFKASKYVDFSATQWLALMPTQVVADLLGIPNDIVETFKKEKQIIVA</sequence>
<feature type="binding site" evidence="3">
    <location>
        <position position="224"/>
    </location>
    <ligand>
        <name>Mn(2+)</name>
        <dbReference type="ChEBI" id="CHEBI:29035"/>
        <label>1</label>
    </ligand>
</feature>
<feature type="binding site" evidence="3">
    <location>
        <position position="459"/>
    </location>
    <ligand>
        <name>Mn(2+)</name>
        <dbReference type="ChEBI" id="CHEBI:29035"/>
        <label>2</label>
    </ligand>
</feature>
<dbReference type="InterPro" id="IPR006045">
    <property type="entry name" value="Cupin_1"/>
</dbReference>
<dbReference type="PANTHER" id="PTHR35848">
    <property type="entry name" value="OXALATE-BINDING PROTEIN"/>
    <property type="match status" value="1"/>
</dbReference>
<dbReference type="STRING" id="5627.A0A1C7MD55"/>
<protein>
    <submittedName>
        <fullName evidence="5">Oxalate decarboxylase OxdC</fullName>
    </submittedName>
</protein>
<feature type="domain" description="Cupin type-1" evidence="4">
    <location>
        <begin position="368"/>
        <end position="510"/>
    </location>
</feature>
<organism evidence="5 6">
    <name type="scientific">Grifola frondosa</name>
    <name type="common">Maitake</name>
    <name type="synonym">Polyporus frondosus</name>
    <dbReference type="NCBI Taxonomy" id="5627"/>
    <lineage>
        <taxon>Eukaryota</taxon>
        <taxon>Fungi</taxon>
        <taxon>Dikarya</taxon>
        <taxon>Basidiomycota</taxon>
        <taxon>Agaricomycotina</taxon>
        <taxon>Agaricomycetes</taxon>
        <taxon>Polyporales</taxon>
        <taxon>Grifolaceae</taxon>
        <taxon>Grifola</taxon>
    </lineage>
</organism>
<dbReference type="GO" id="GO:0033609">
    <property type="term" value="P:oxalate metabolic process"/>
    <property type="evidence" value="ECO:0007669"/>
    <property type="project" value="InterPro"/>
</dbReference>
<feature type="binding site" evidence="3">
    <location>
        <position position="230"/>
    </location>
    <ligand>
        <name>Mn(2+)</name>
        <dbReference type="ChEBI" id="CHEBI:29035"/>
        <label>1</label>
    </ligand>
</feature>
<feature type="binding site" evidence="3">
    <location>
        <position position="275"/>
    </location>
    <ligand>
        <name>Mn(2+)</name>
        <dbReference type="ChEBI" id="CHEBI:29035"/>
        <label>1</label>
    </ligand>
</feature>
<evidence type="ECO:0000256" key="1">
    <source>
        <dbReference type="ARBA" id="ARBA00022723"/>
    </source>
</evidence>
<name>A0A1C7MD55_GRIFR</name>
<dbReference type="OrthoDB" id="10263073at2759"/>
<evidence type="ECO:0000313" key="6">
    <source>
        <dbReference type="Proteomes" id="UP000092993"/>
    </source>
</evidence>
<feature type="active site" description="Proton donor" evidence="2">
    <location>
        <position position="474"/>
    </location>
</feature>
<comment type="caution">
    <text evidence="5">The sequence shown here is derived from an EMBL/GenBank/DDBJ whole genome shotgun (WGS) entry which is preliminary data.</text>
</comment>
<dbReference type="Proteomes" id="UP000092993">
    <property type="component" value="Unassembled WGS sequence"/>
</dbReference>
<evidence type="ECO:0000256" key="3">
    <source>
        <dbReference type="PIRSR" id="PIRSR617774-2"/>
    </source>
</evidence>
<accession>A0A1C7MD55</accession>
<evidence type="ECO:0000259" key="4">
    <source>
        <dbReference type="SMART" id="SM00835"/>
    </source>
</evidence>
<dbReference type="SMART" id="SM00835">
    <property type="entry name" value="Cupin_1"/>
    <property type="match status" value="2"/>
</dbReference>
<feature type="binding site" evidence="3">
    <location>
        <position position="416"/>
    </location>
    <ligand>
        <name>Mn(2+)</name>
        <dbReference type="ChEBI" id="CHEBI:29035"/>
        <label>2</label>
    </ligand>
</feature>
<feature type="binding site" evidence="3">
    <location>
        <position position="414"/>
    </location>
    <ligand>
        <name>Mn(2+)</name>
        <dbReference type="ChEBI" id="CHEBI:29035"/>
        <label>2</label>
    </ligand>
</feature>
<dbReference type="AlphaFoldDB" id="A0A1C7MD55"/>
<evidence type="ECO:0000313" key="5">
    <source>
        <dbReference type="EMBL" id="OBZ74299.1"/>
    </source>
</evidence>
<proteinExistence type="predicted"/>
<dbReference type="InterPro" id="IPR011051">
    <property type="entry name" value="RmlC_Cupin_sf"/>
</dbReference>
<feature type="domain" description="Cupin type-1" evidence="4">
    <location>
        <begin position="175"/>
        <end position="328"/>
    </location>
</feature>
<comment type="cofactor">
    <cofactor evidence="3">
        <name>Mn(2+)</name>
        <dbReference type="ChEBI" id="CHEBI:29035"/>
    </cofactor>
    <text evidence="3">Binds 2 manganese ions per subunit.</text>
</comment>
<dbReference type="Pfam" id="PF00190">
    <property type="entry name" value="Cupin_1"/>
    <property type="match status" value="2"/>
</dbReference>
<gene>
    <name evidence="5" type="primary">oxdC_2</name>
    <name evidence="5" type="ORF">A0H81_05553</name>
</gene>
<dbReference type="Gene3D" id="2.60.120.10">
    <property type="entry name" value="Jelly Rolls"/>
    <property type="match status" value="2"/>
</dbReference>
<dbReference type="GO" id="GO:0046872">
    <property type="term" value="F:metal ion binding"/>
    <property type="evidence" value="ECO:0007669"/>
    <property type="project" value="UniProtKB-KW"/>
</dbReference>
<dbReference type="InterPro" id="IPR017774">
    <property type="entry name" value="Bicupin_oxalate_deCO2ase/Oxase"/>
</dbReference>
<keyword evidence="1 3" id="KW-0479">Metal-binding</keyword>
<evidence type="ECO:0000256" key="2">
    <source>
        <dbReference type="PIRSR" id="PIRSR617774-1"/>
    </source>
</evidence>
<reference evidence="5 6" key="1">
    <citation type="submission" date="2016-03" db="EMBL/GenBank/DDBJ databases">
        <title>Whole genome sequencing of Grifola frondosa 9006-11.</title>
        <authorList>
            <person name="Min B."/>
            <person name="Park H."/>
            <person name="Kim J.-G."/>
            <person name="Cho H."/>
            <person name="Oh Y.-L."/>
            <person name="Kong W.-S."/>
            <person name="Choi I.-G."/>
        </authorList>
    </citation>
    <scope>NUCLEOTIDE SEQUENCE [LARGE SCALE GENOMIC DNA]</scope>
    <source>
        <strain evidence="5 6">9006-11</strain>
    </source>
</reference>
<dbReference type="PANTHER" id="PTHR35848:SF9">
    <property type="entry name" value="SLL1358 PROTEIN"/>
    <property type="match status" value="1"/>
</dbReference>
<dbReference type="InterPro" id="IPR014710">
    <property type="entry name" value="RmlC-like_jellyroll"/>
</dbReference>
<dbReference type="EMBL" id="LUGG01000005">
    <property type="protein sequence ID" value="OBZ74299.1"/>
    <property type="molecule type" value="Genomic_DNA"/>
</dbReference>
<dbReference type="InterPro" id="IPR051610">
    <property type="entry name" value="GPI/OXD"/>
</dbReference>
<feature type="binding site" evidence="3">
    <location>
        <position position="420"/>
    </location>
    <ligand>
        <name>Mn(2+)</name>
        <dbReference type="ChEBI" id="CHEBI:29035"/>
        <label>2</label>
    </ligand>
</feature>
<dbReference type="SUPFAM" id="SSF51182">
    <property type="entry name" value="RmlC-like cupins"/>
    <property type="match status" value="1"/>
</dbReference>
<keyword evidence="3" id="KW-0464">Manganese</keyword>